<dbReference type="PANTHER" id="PTHR23342">
    <property type="entry name" value="N-ACETYLGLUTAMATE SYNTHASE"/>
    <property type="match status" value="1"/>
</dbReference>
<feature type="domain" description="Aspartate/glutamate/uridylate kinase" evidence="10">
    <location>
        <begin position="4"/>
        <end position="233"/>
    </location>
</feature>
<evidence type="ECO:0000256" key="8">
    <source>
        <dbReference type="ARBA" id="ARBA00048141"/>
    </source>
</evidence>
<evidence type="ECO:0000256" key="9">
    <source>
        <dbReference type="HAMAP-Rule" id="MF_00082"/>
    </source>
</evidence>
<reference evidence="12" key="1">
    <citation type="journal article" date="2019" name="Int. J. Syst. Evol. Microbiol.">
        <title>The Global Catalogue of Microorganisms (GCM) 10K type strain sequencing project: providing services to taxonomists for standard genome sequencing and annotation.</title>
        <authorList>
            <consortium name="The Broad Institute Genomics Platform"/>
            <consortium name="The Broad Institute Genome Sequencing Center for Infectious Disease"/>
            <person name="Wu L."/>
            <person name="Ma J."/>
        </authorList>
    </citation>
    <scope>NUCLEOTIDE SEQUENCE [LARGE SCALE GENOMIC DNA]</scope>
    <source>
        <strain evidence="12">JCM 12165</strain>
    </source>
</reference>
<organism evidence="11 12">
    <name type="scientific">Bacillus daqingensis</name>
    <dbReference type="NCBI Taxonomy" id="872396"/>
    <lineage>
        <taxon>Bacteria</taxon>
        <taxon>Bacillati</taxon>
        <taxon>Bacillota</taxon>
        <taxon>Bacilli</taxon>
        <taxon>Bacillales</taxon>
        <taxon>Bacillaceae</taxon>
        <taxon>Bacillus</taxon>
    </lineage>
</organism>
<dbReference type="InterPro" id="IPR037528">
    <property type="entry name" value="ArgB"/>
</dbReference>
<gene>
    <name evidence="9 11" type="primary">argB</name>
    <name evidence="11" type="ORF">ACFO4L_04195</name>
</gene>
<evidence type="ECO:0000256" key="2">
    <source>
        <dbReference type="ARBA" id="ARBA00022571"/>
    </source>
</evidence>
<feature type="binding site" evidence="9">
    <location>
        <position position="154"/>
    </location>
    <ligand>
        <name>substrate</name>
    </ligand>
</feature>
<comment type="subcellular location">
    <subcellularLocation>
        <location evidence="9">Cytoplasm</location>
    </subcellularLocation>
</comment>
<evidence type="ECO:0000256" key="7">
    <source>
        <dbReference type="ARBA" id="ARBA00022840"/>
    </source>
</evidence>
<keyword evidence="12" id="KW-1185">Reference proteome</keyword>
<keyword evidence="4 9" id="KW-0808">Transferase</keyword>
<comment type="similarity">
    <text evidence="9">Belongs to the acetylglutamate kinase family. ArgB subfamily.</text>
</comment>
<comment type="catalytic activity">
    <reaction evidence="8 9">
        <text>N-acetyl-L-glutamate + ATP = N-acetyl-L-glutamyl 5-phosphate + ADP</text>
        <dbReference type="Rhea" id="RHEA:14629"/>
        <dbReference type="ChEBI" id="CHEBI:30616"/>
        <dbReference type="ChEBI" id="CHEBI:44337"/>
        <dbReference type="ChEBI" id="CHEBI:57936"/>
        <dbReference type="ChEBI" id="CHEBI:456216"/>
        <dbReference type="EC" id="2.7.2.8"/>
    </reaction>
</comment>
<keyword evidence="7 9" id="KW-0067">ATP-binding</keyword>
<dbReference type="GO" id="GO:0003991">
    <property type="term" value="F:acetylglutamate kinase activity"/>
    <property type="evidence" value="ECO:0007669"/>
    <property type="project" value="UniProtKB-EC"/>
</dbReference>
<accession>A0ABV9NUP3</accession>
<comment type="pathway">
    <text evidence="1 9">Amino-acid biosynthesis; L-arginine biosynthesis; N(2)-acetyl-L-ornithine from L-glutamate: step 2/4.</text>
</comment>
<keyword evidence="6 9" id="KW-0418">Kinase</keyword>
<feature type="binding site" evidence="9">
    <location>
        <begin position="40"/>
        <end position="41"/>
    </location>
    <ligand>
        <name>substrate</name>
    </ligand>
</feature>
<evidence type="ECO:0000256" key="4">
    <source>
        <dbReference type="ARBA" id="ARBA00022679"/>
    </source>
</evidence>
<dbReference type="InterPro" id="IPR004662">
    <property type="entry name" value="AcgluKinase_fam"/>
</dbReference>
<feature type="binding site" evidence="9">
    <location>
        <position position="62"/>
    </location>
    <ligand>
        <name>substrate</name>
    </ligand>
</feature>
<proteinExistence type="inferred from homology"/>
<evidence type="ECO:0000313" key="12">
    <source>
        <dbReference type="Proteomes" id="UP001595896"/>
    </source>
</evidence>
<dbReference type="NCBIfam" id="TIGR00761">
    <property type="entry name" value="argB"/>
    <property type="match status" value="1"/>
</dbReference>
<dbReference type="Pfam" id="PF00696">
    <property type="entry name" value="AA_kinase"/>
    <property type="match status" value="1"/>
</dbReference>
<evidence type="ECO:0000256" key="5">
    <source>
        <dbReference type="ARBA" id="ARBA00022741"/>
    </source>
</evidence>
<dbReference type="InterPro" id="IPR001048">
    <property type="entry name" value="Asp/Glu/Uridylate_kinase"/>
</dbReference>
<keyword evidence="9" id="KW-0963">Cytoplasm</keyword>
<evidence type="ECO:0000256" key="6">
    <source>
        <dbReference type="ARBA" id="ARBA00022777"/>
    </source>
</evidence>
<evidence type="ECO:0000256" key="3">
    <source>
        <dbReference type="ARBA" id="ARBA00022605"/>
    </source>
</evidence>
<dbReference type="RefSeq" id="WP_377908417.1">
    <property type="nucleotide sequence ID" value="NZ_JBHSGK010000003.1"/>
</dbReference>
<evidence type="ECO:0000313" key="11">
    <source>
        <dbReference type="EMBL" id="MFC4735780.1"/>
    </source>
</evidence>
<keyword evidence="2 9" id="KW-0055">Arginine biosynthesis</keyword>
<dbReference type="Proteomes" id="UP001595896">
    <property type="component" value="Unassembled WGS sequence"/>
</dbReference>
<dbReference type="SUPFAM" id="SSF53633">
    <property type="entry name" value="Carbamate kinase-like"/>
    <property type="match status" value="1"/>
</dbReference>
<feature type="site" description="Transition state stabilizer" evidence="9">
    <location>
        <position position="214"/>
    </location>
</feature>
<name>A0ABV9NUP3_9BACI</name>
<sequence>MAYLVIKLGGSTIEELPGSFFNEINALKQAGCFPVIVHGGGPAINRLLQDRGISASFTDGLRVSTPEVVESAEMVLSGSANKHIVKLLENAGVKAAGISGVDAGLFQPVPVNEVRYGQVASVEQVDPHLIKLLTAAGITPVISPIAASGTVTYNINADEAAGACACALAAPLLFITDVEGVIDGRSGDLCRHLDPEMVETLIHDGIIYGGMIPKTKAVLRALNEGVSEAVMVNGSNGNALLNYFHKGEAGTIFRKENIYAEY</sequence>
<protein>
    <recommendedName>
        <fullName evidence="9">Acetylglutamate kinase</fullName>
        <ecNumber evidence="9">2.7.2.8</ecNumber>
    </recommendedName>
    <alternativeName>
        <fullName evidence="9">N-acetyl-L-glutamate 5-phosphotransferase</fullName>
    </alternativeName>
    <alternativeName>
        <fullName evidence="9">NAG kinase</fullName>
        <shortName evidence="9">NAGK</shortName>
    </alternativeName>
</protein>
<keyword evidence="3 9" id="KW-0028">Amino-acid biosynthesis</keyword>
<comment type="caution">
    <text evidence="11">The sequence shown here is derived from an EMBL/GenBank/DDBJ whole genome shotgun (WGS) entry which is preliminary data.</text>
</comment>
<dbReference type="HAMAP" id="MF_00082">
    <property type="entry name" value="ArgB"/>
    <property type="match status" value="1"/>
</dbReference>
<dbReference type="PANTHER" id="PTHR23342:SF0">
    <property type="entry name" value="N-ACETYLGLUTAMATE SYNTHASE, MITOCHONDRIAL"/>
    <property type="match status" value="1"/>
</dbReference>
<dbReference type="Gene3D" id="3.40.1160.10">
    <property type="entry name" value="Acetylglutamate kinase-like"/>
    <property type="match status" value="1"/>
</dbReference>
<dbReference type="PIRSF" id="PIRSF000728">
    <property type="entry name" value="NAGK"/>
    <property type="match status" value="1"/>
</dbReference>
<dbReference type="CDD" id="cd04238">
    <property type="entry name" value="AAK_NAGK-like"/>
    <property type="match status" value="1"/>
</dbReference>
<dbReference type="InterPro" id="IPR036393">
    <property type="entry name" value="AceGlu_kinase-like_sf"/>
</dbReference>
<evidence type="ECO:0000256" key="1">
    <source>
        <dbReference type="ARBA" id="ARBA00004828"/>
    </source>
</evidence>
<dbReference type="EMBL" id="JBHSGK010000003">
    <property type="protein sequence ID" value="MFC4735780.1"/>
    <property type="molecule type" value="Genomic_DNA"/>
</dbReference>
<dbReference type="EC" id="2.7.2.8" evidence="9"/>
<keyword evidence="5 9" id="KW-0547">Nucleotide-binding</keyword>
<evidence type="ECO:0000259" key="10">
    <source>
        <dbReference type="Pfam" id="PF00696"/>
    </source>
</evidence>
<feature type="site" description="Transition state stabilizer" evidence="9">
    <location>
        <position position="7"/>
    </location>
</feature>
<comment type="function">
    <text evidence="9">Catalyzes the ATP-dependent phosphorylation of N-acetyl-L-glutamate.</text>
</comment>